<organism evidence="1 2">
    <name type="scientific">Bacillus cereus MC67</name>
    <dbReference type="NCBI Taxonomy" id="1053219"/>
    <lineage>
        <taxon>Bacteria</taxon>
        <taxon>Bacillati</taxon>
        <taxon>Bacillota</taxon>
        <taxon>Bacilli</taxon>
        <taxon>Bacillales</taxon>
        <taxon>Bacillaceae</taxon>
        <taxon>Bacillus</taxon>
        <taxon>Bacillus cereus group</taxon>
    </lineage>
</organism>
<dbReference type="EMBL" id="AHEN01000060">
    <property type="protein sequence ID" value="EJQ91371.1"/>
    <property type="molecule type" value="Genomic_DNA"/>
</dbReference>
<dbReference type="PATRIC" id="fig|1053219.3.peg.5671"/>
<protein>
    <submittedName>
        <fullName evidence="1">Uncharacterized protein</fullName>
    </submittedName>
</protein>
<evidence type="ECO:0000313" key="2">
    <source>
        <dbReference type="Proteomes" id="UP000006997"/>
    </source>
</evidence>
<dbReference type="HOGENOM" id="CLU_2366848_0_0_9"/>
<dbReference type="Proteomes" id="UP000006997">
    <property type="component" value="Unassembled WGS sequence"/>
</dbReference>
<sequence length="95" mass="11458">MYEEILCRYSLKLVRENGFENDKHFIYAHEKCEEVIEFVYLIKGASTAQFRYNEGKKRGEWYSTLSKWHPFVLKLKEVGWRCPNKIYKTELIASE</sequence>
<evidence type="ECO:0000313" key="1">
    <source>
        <dbReference type="EMBL" id="EJQ91371.1"/>
    </source>
</evidence>
<name>J8E320_BACCE</name>
<proteinExistence type="predicted"/>
<comment type="caution">
    <text evidence="1">The sequence shown here is derived from an EMBL/GenBank/DDBJ whole genome shotgun (WGS) entry which is preliminary data.</text>
</comment>
<gene>
    <name evidence="1" type="ORF">II3_05543</name>
</gene>
<reference evidence="1 2" key="1">
    <citation type="submission" date="2012-04" db="EMBL/GenBank/DDBJ databases">
        <title>The Genome Sequence of Bacillus cereus MC67.</title>
        <authorList>
            <consortium name="The Broad Institute Genome Sequencing Platform"/>
            <consortium name="The Broad Institute Genome Sequencing Center for Infectious Disease"/>
            <person name="Feldgarden M."/>
            <person name="Van der Auwera G.A."/>
            <person name="Mahillon J."/>
            <person name="Duprez V."/>
            <person name="Timmery S."/>
            <person name="Mattelet C."/>
            <person name="Dierick K."/>
            <person name="Sun M."/>
            <person name="Yu Z."/>
            <person name="Zhu L."/>
            <person name="Hu X."/>
            <person name="Shank E.B."/>
            <person name="Swiecicka I."/>
            <person name="Hansen B.M."/>
            <person name="Andrup L."/>
            <person name="Young S.K."/>
            <person name="Zeng Q."/>
            <person name="Gargeya S."/>
            <person name="Fitzgerald M."/>
            <person name="Haas B."/>
            <person name="Abouelleil A."/>
            <person name="Alvarado L."/>
            <person name="Arachchi H.M."/>
            <person name="Berlin A."/>
            <person name="Chapman S.B."/>
            <person name="Goldberg J."/>
            <person name="Griggs A."/>
            <person name="Gujja S."/>
            <person name="Hansen M."/>
            <person name="Howarth C."/>
            <person name="Imamovic A."/>
            <person name="Larimer J."/>
            <person name="McCowen C."/>
            <person name="Montmayeur A."/>
            <person name="Murphy C."/>
            <person name="Neiman D."/>
            <person name="Pearson M."/>
            <person name="Priest M."/>
            <person name="Roberts A."/>
            <person name="Saif S."/>
            <person name="Shea T."/>
            <person name="Sisk P."/>
            <person name="Sykes S."/>
            <person name="Wortman J."/>
            <person name="Nusbaum C."/>
            <person name="Birren B."/>
        </authorList>
    </citation>
    <scope>NUCLEOTIDE SEQUENCE [LARGE SCALE GENOMIC DNA]</scope>
    <source>
        <strain evidence="1 2">MC67</strain>
    </source>
</reference>
<dbReference type="AlphaFoldDB" id="J8E320"/>
<accession>J8E320</accession>